<dbReference type="GeneTree" id="ENSGT00990000205959"/>
<dbReference type="GO" id="GO:0006955">
    <property type="term" value="P:immune response"/>
    <property type="evidence" value="ECO:0007669"/>
    <property type="project" value="InterPro"/>
</dbReference>
<evidence type="ECO:0000256" key="1">
    <source>
        <dbReference type="ARBA" id="ARBA00008670"/>
    </source>
</evidence>
<comment type="similarity">
    <text evidence="1">Belongs to the tumor necrosis factor family.</text>
</comment>
<protein>
    <recommendedName>
        <fullName evidence="3">THD domain-containing protein</fullName>
    </recommendedName>
</protein>
<proteinExistence type="inferred from homology"/>
<feature type="chain" id="PRO_5033983198" description="THD domain-containing protein" evidence="2">
    <location>
        <begin position="29"/>
        <end position="195"/>
    </location>
</feature>
<sequence>MCQQQHQPRFHLLLVWCGLLTVAVVVMAATAMTSIPAPLLDKVSKDSNVTFEEQPVFSLLDHRFSHIQLTMGNWTRDLEIHWTDSSGILDFRNNSVFIGAEGLYFFYAHATFVSCKTEKKRTVTLFRNAIPGQKSQIKLSEVVQEGKGEDTVSVSKAISCERGDSVRLEIHPADCYKWNSDKTYWGFFLLTLSTL</sequence>
<feature type="signal peptide" evidence="2">
    <location>
        <begin position="1"/>
        <end position="28"/>
    </location>
</feature>
<dbReference type="Pfam" id="PF00229">
    <property type="entry name" value="TNF"/>
    <property type="match status" value="1"/>
</dbReference>
<dbReference type="GO" id="GO:0005164">
    <property type="term" value="F:tumor necrosis factor receptor binding"/>
    <property type="evidence" value="ECO:0007669"/>
    <property type="project" value="InterPro"/>
</dbReference>
<dbReference type="Proteomes" id="UP000694397">
    <property type="component" value="Chromosome 18"/>
</dbReference>
<dbReference type="OrthoDB" id="8667946at2759"/>
<organism evidence="4 5">
    <name type="scientific">Scleropages formosus</name>
    <name type="common">Asian bonytongue</name>
    <name type="synonym">Osteoglossum formosum</name>
    <dbReference type="NCBI Taxonomy" id="113540"/>
    <lineage>
        <taxon>Eukaryota</taxon>
        <taxon>Metazoa</taxon>
        <taxon>Chordata</taxon>
        <taxon>Craniata</taxon>
        <taxon>Vertebrata</taxon>
        <taxon>Euteleostomi</taxon>
        <taxon>Actinopterygii</taxon>
        <taxon>Neopterygii</taxon>
        <taxon>Teleostei</taxon>
        <taxon>Osteoglossocephala</taxon>
        <taxon>Osteoglossomorpha</taxon>
        <taxon>Osteoglossiformes</taxon>
        <taxon>Osteoglossidae</taxon>
        <taxon>Scleropages</taxon>
    </lineage>
</organism>
<dbReference type="GO" id="GO:0016020">
    <property type="term" value="C:membrane"/>
    <property type="evidence" value="ECO:0007669"/>
    <property type="project" value="InterPro"/>
</dbReference>
<name>A0A8C9VLD2_SCLFO</name>
<dbReference type="InterPro" id="IPR008983">
    <property type="entry name" value="Tumour_necrosis_fac-like_dom"/>
</dbReference>
<dbReference type="Gene3D" id="2.60.120.40">
    <property type="match status" value="1"/>
</dbReference>
<evidence type="ECO:0000256" key="2">
    <source>
        <dbReference type="SAM" id="SignalP"/>
    </source>
</evidence>
<evidence type="ECO:0000259" key="3">
    <source>
        <dbReference type="Pfam" id="PF00229"/>
    </source>
</evidence>
<dbReference type="InterPro" id="IPR006052">
    <property type="entry name" value="TNF_dom"/>
</dbReference>
<reference evidence="4" key="3">
    <citation type="submission" date="2025-09" db="UniProtKB">
        <authorList>
            <consortium name="Ensembl"/>
        </authorList>
    </citation>
    <scope>IDENTIFICATION</scope>
</reference>
<evidence type="ECO:0000313" key="4">
    <source>
        <dbReference type="Ensembl" id="ENSSFOP00015061695.1"/>
    </source>
</evidence>
<dbReference type="Ensembl" id="ENSSFOT00015078320.1">
    <property type="protein sequence ID" value="ENSSFOP00015061695.1"/>
    <property type="gene ID" value="ENSSFOG00015024630.1"/>
</dbReference>
<evidence type="ECO:0000313" key="5">
    <source>
        <dbReference type="Proteomes" id="UP000694397"/>
    </source>
</evidence>
<accession>A0A8C9VLD2</accession>
<keyword evidence="5" id="KW-1185">Reference proteome</keyword>
<keyword evidence="2" id="KW-0732">Signal</keyword>
<feature type="domain" description="THD" evidence="3">
    <location>
        <begin position="87"/>
        <end position="190"/>
    </location>
</feature>
<dbReference type="AlphaFoldDB" id="A0A8C9VLD2"/>
<dbReference type="SUPFAM" id="SSF49842">
    <property type="entry name" value="TNF-like"/>
    <property type="match status" value="1"/>
</dbReference>
<reference evidence="4" key="2">
    <citation type="submission" date="2025-08" db="UniProtKB">
        <authorList>
            <consortium name="Ensembl"/>
        </authorList>
    </citation>
    <scope>IDENTIFICATION</scope>
</reference>
<reference evidence="4 5" key="1">
    <citation type="submission" date="2019-04" db="EMBL/GenBank/DDBJ databases">
        <authorList>
            <consortium name="Wellcome Sanger Institute Data Sharing"/>
        </authorList>
    </citation>
    <scope>NUCLEOTIDE SEQUENCE [LARGE SCALE GENOMIC DNA]</scope>
</reference>